<dbReference type="EMBL" id="ML978134">
    <property type="protein sequence ID" value="KAF2094549.1"/>
    <property type="molecule type" value="Genomic_DNA"/>
</dbReference>
<gene>
    <name evidence="3" type="ORF">NA57DRAFT_68603</name>
</gene>
<dbReference type="SMART" id="SM00046">
    <property type="entry name" value="DAGKc"/>
    <property type="match status" value="1"/>
</dbReference>
<dbReference type="GO" id="GO:0016020">
    <property type="term" value="C:membrane"/>
    <property type="evidence" value="ECO:0007669"/>
    <property type="project" value="TreeGrafter"/>
</dbReference>
<feature type="domain" description="DAGKc" evidence="2">
    <location>
        <begin position="120"/>
        <end position="259"/>
    </location>
</feature>
<accession>A0A9P4I8V9</accession>
<keyword evidence="3" id="KW-0418">Kinase</keyword>
<dbReference type="AlphaFoldDB" id="A0A9P4I8V9"/>
<dbReference type="SUPFAM" id="SSF111331">
    <property type="entry name" value="NAD kinase/diacylglycerol kinase-like"/>
    <property type="match status" value="1"/>
</dbReference>
<evidence type="ECO:0000313" key="3">
    <source>
        <dbReference type="EMBL" id="KAF2094549.1"/>
    </source>
</evidence>
<dbReference type="PANTHER" id="PTHR12358:SF31">
    <property type="entry name" value="ACYLGLYCEROL KINASE, MITOCHONDRIAL"/>
    <property type="match status" value="1"/>
</dbReference>
<dbReference type="InterPro" id="IPR017438">
    <property type="entry name" value="ATP-NAD_kinase_N"/>
</dbReference>
<dbReference type="Pfam" id="PF00781">
    <property type="entry name" value="DAGK_cat"/>
    <property type="match status" value="1"/>
</dbReference>
<dbReference type="GO" id="GO:0046512">
    <property type="term" value="P:sphingosine biosynthetic process"/>
    <property type="evidence" value="ECO:0007669"/>
    <property type="project" value="TreeGrafter"/>
</dbReference>
<dbReference type="GO" id="GO:0005737">
    <property type="term" value="C:cytoplasm"/>
    <property type="evidence" value="ECO:0007669"/>
    <property type="project" value="TreeGrafter"/>
</dbReference>
<name>A0A9P4I8V9_9PEZI</name>
<organism evidence="3 4">
    <name type="scientific">Rhizodiscina lignyota</name>
    <dbReference type="NCBI Taxonomy" id="1504668"/>
    <lineage>
        <taxon>Eukaryota</taxon>
        <taxon>Fungi</taxon>
        <taxon>Dikarya</taxon>
        <taxon>Ascomycota</taxon>
        <taxon>Pezizomycotina</taxon>
        <taxon>Dothideomycetes</taxon>
        <taxon>Pleosporomycetidae</taxon>
        <taxon>Aulographales</taxon>
        <taxon>Rhizodiscinaceae</taxon>
        <taxon>Rhizodiscina</taxon>
    </lineage>
</organism>
<dbReference type="GO" id="GO:0001727">
    <property type="term" value="F:lipid kinase activity"/>
    <property type="evidence" value="ECO:0007669"/>
    <property type="project" value="TreeGrafter"/>
</dbReference>
<dbReference type="InterPro" id="IPR055916">
    <property type="entry name" value="DUF7493"/>
</dbReference>
<dbReference type="PANTHER" id="PTHR12358">
    <property type="entry name" value="SPHINGOSINE KINASE"/>
    <property type="match status" value="1"/>
</dbReference>
<dbReference type="InterPro" id="IPR050187">
    <property type="entry name" value="Lipid_Phosphate_FormReg"/>
</dbReference>
<proteinExistence type="predicted"/>
<sequence length="496" mass="54299">MANGSENSERDPFVDPPAAATSEQASGDATATLACGRDVALTLGKEGLIIIETVPTRSISYFHILWAEQDDSDIFIHYAQAKSSSVLRAATLSYPLEKPSSTDVQPWIERLLDRAYGSAQRRKRIKVLVNPFGGKGGAARYYTRDIEPIFAAARCEIDVERTQFSGHAVELAEQLDPDKWDVVACCSGDGVPHEVFNGLAKQKDARKALRQIAVAQMPCGSGNAMSINLNGTTSCSVAAVCVVKGLRRPLDLVSITQGDKRFFSFLSQSVGIVAESDLGTDHLRWMGDFRFTWGFLVRLLGKTVYPCDIAVAIEIADKAAIRDAYHRGIEEAAAHLPANQINNDNLLENGHVAGAEDETDLPPLRYGTIKDPLPEGWTLVPHDTIGNFFAGNMAYMAADANFFSASLPSDGYLDLIRIDGLIKRRLALQMLTAVESGKLFGMDAVDYTKISGYRIIPKSREDGYISIDGERVPFEQYQAEVHKGLGTVLMRDGRRY</sequence>
<dbReference type="PROSITE" id="PS50146">
    <property type="entry name" value="DAGK"/>
    <property type="match status" value="1"/>
</dbReference>
<evidence type="ECO:0000259" key="2">
    <source>
        <dbReference type="PROSITE" id="PS50146"/>
    </source>
</evidence>
<dbReference type="OrthoDB" id="3853857at2759"/>
<feature type="region of interest" description="Disordered" evidence="1">
    <location>
        <begin position="1"/>
        <end position="27"/>
    </location>
</feature>
<dbReference type="Pfam" id="PF24321">
    <property type="entry name" value="DUF7493"/>
    <property type="match status" value="1"/>
</dbReference>
<protein>
    <submittedName>
        <fullName evidence="3">Sphingoid long chain base kinase-like protein</fullName>
    </submittedName>
</protein>
<dbReference type="Gene3D" id="2.60.200.40">
    <property type="match status" value="1"/>
</dbReference>
<reference evidence="3" key="1">
    <citation type="journal article" date="2020" name="Stud. Mycol.">
        <title>101 Dothideomycetes genomes: a test case for predicting lifestyles and emergence of pathogens.</title>
        <authorList>
            <person name="Haridas S."/>
            <person name="Albert R."/>
            <person name="Binder M."/>
            <person name="Bloem J."/>
            <person name="Labutti K."/>
            <person name="Salamov A."/>
            <person name="Andreopoulos B."/>
            <person name="Baker S."/>
            <person name="Barry K."/>
            <person name="Bills G."/>
            <person name="Bluhm B."/>
            <person name="Cannon C."/>
            <person name="Castanera R."/>
            <person name="Culley D."/>
            <person name="Daum C."/>
            <person name="Ezra D."/>
            <person name="Gonzalez J."/>
            <person name="Henrissat B."/>
            <person name="Kuo A."/>
            <person name="Liang C."/>
            <person name="Lipzen A."/>
            <person name="Lutzoni F."/>
            <person name="Magnuson J."/>
            <person name="Mondo S."/>
            <person name="Nolan M."/>
            <person name="Ohm R."/>
            <person name="Pangilinan J."/>
            <person name="Park H.-J."/>
            <person name="Ramirez L."/>
            <person name="Alfaro M."/>
            <person name="Sun H."/>
            <person name="Tritt A."/>
            <person name="Yoshinaga Y."/>
            <person name="Zwiers L.-H."/>
            <person name="Turgeon B."/>
            <person name="Goodwin S."/>
            <person name="Spatafora J."/>
            <person name="Crous P."/>
            <person name="Grigoriev I."/>
        </authorList>
    </citation>
    <scope>NUCLEOTIDE SEQUENCE</scope>
    <source>
        <strain evidence="3">CBS 133067</strain>
    </source>
</reference>
<dbReference type="InterPro" id="IPR001206">
    <property type="entry name" value="Diacylglycerol_kinase_cat_dom"/>
</dbReference>
<evidence type="ECO:0000256" key="1">
    <source>
        <dbReference type="SAM" id="MobiDB-lite"/>
    </source>
</evidence>
<evidence type="ECO:0000313" key="4">
    <source>
        <dbReference type="Proteomes" id="UP000799772"/>
    </source>
</evidence>
<dbReference type="Gene3D" id="3.40.50.10330">
    <property type="entry name" value="Probable inorganic polyphosphate/atp-NAD kinase, domain 1"/>
    <property type="match status" value="1"/>
</dbReference>
<dbReference type="InterPro" id="IPR016064">
    <property type="entry name" value="NAD/diacylglycerol_kinase_sf"/>
</dbReference>
<dbReference type="Proteomes" id="UP000799772">
    <property type="component" value="Unassembled WGS sequence"/>
</dbReference>
<keyword evidence="4" id="KW-1185">Reference proteome</keyword>
<dbReference type="GO" id="GO:0016773">
    <property type="term" value="F:phosphotransferase activity, alcohol group as acceptor"/>
    <property type="evidence" value="ECO:0007669"/>
    <property type="project" value="UniProtKB-ARBA"/>
</dbReference>
<keyword evidence="3" id="KW-0808">Transferase</keyword>
<comment type="caution">
    <text evidence="3">The sequence shown here is derived from an EMBL/GenBank/DDBJ whole genome shotgun (WGS) entry which is preliminary data.</text>
</comment>